<dbReference type="AlphaFoldDB" id="A0A150WF17"/>
<keyword evidence="1" id="KW-0732">Signal</keyword>
<protein>
    <recommendedName>
        <fullName evidence="4">Solute-binding protein family 3/N-terminal domain-containing protein</fullName>
    </recommendedName>
</protein>
<reference evidence="2 3" key="1">
    <citation type="submission" date="2016-03" db="EMBL/GenBank/DDBJ databases">
        <authorList>
            <person name="Ploux O."/>
        </authorList>
    </citation>
    <scope>NUCLEOTIDE SEQUENCE [LARGE SCALE GENOMIC DNA]</scope>
    <source>
        <strain evidence="2 3">R0</strain>
    </source>
</reference>
<dbReference type="RefSeq" id="WP_061836626.1">
    <property type="nucleotide sequence ID" value="NZ_LUKE01000006.1"/>
</dbReference>
<evidence type="ECO:0000313" key="3">
    <source>
        <dbReference type="Proteomes" id="UP000075320"/>
    </source>
</evidence>
<name>A0A150WF17_BDEBC</name>
<dbReference type="Proteomes" id="UP000075320">
    <property type="component" value="Unassembled WGS sequence"/>
</dbReference>
<accession>A0A150WF17</accession>
<dbReference type="SUPFAM" id="SSF53850">
    <property type="entry name" value="Periplasmic binding protein-like II"/>
    <property type="match status" value="1"/>
</dbReference>
<organism evidence="2 3">
    <name type="scientific">Bdellovibrio bacteriovorus</name>
    <dbReference type="NCBI Taxonomy" id="959"/>
    <lineage>
        <taxon>Bacteria</taxon>
        <taxon>Pseudomonadati</taxon>
        <taxon>Bdellovibrionota</taxon>
        <taxon>Bdellovibrionia</taxon>
        <taxon>Bdellovibrionales</taxon>
        <taxon>Pseudobdellovibrionaceae</taxon>
        <taxon>Bdellovibrio</taxon>
    </lineage>
</organism>
<evidence type="ECO:0000313" key="2">
    <source>
        <dbReference type="EMBL" id="KYG61544.1"/>
    </source>
</evidence>
<gene>
    <name evidence="2" type="ORF">AZI86_17710</name>
</gene>
<evidence type="ECO:0000256" key="1">
    <source>
        <dbReference type="SAM" id="SignalP"/>
    </source>
</evidence>
<feature type="signal peptide" evidence="1">
    <location>
        <begin position="1"/>
        <end position="19"/>
    </location>
</feature>
<keyword evidence="3" id="KW-1185">Reference proteome</keyword>
<comment type="caution">
    <text evidence="2">The sequence shown here is derived from an EMBL/GenBank/DDBJ whole genome shotgun (WGS) entry which is preliminary data.</text>
</comment>
<dbReference type="NCBIfam" id="TIGR02285">
    <property type="entry name" value="TIGR02285 family protein"/>
    <property type="match status" value="1"/>
</dbReference>
<evidence type="ECO:0008006" key="4">
    <source>
        <dbReference type="Google" id="ProtNLM"/>
    </source>
</evidence>
<proteinExistence type="predicted"/>
<sequence>MTAVSLLIALIFVSGPSFAAPQTLNPPDEKTIQWLIHDMPPAIVLNSDDLLVNLEKAAGPIAGMYKSLSQALPQYHHRFLRIPFVRAEKLLREKKQFCTLLLQENEARRHFLTFGEEVAITLPPGLIALKSTPDTKFVLDHAQVSAKKTLDAGPFQLGVVKGRFYSPELETVLKGNKKSFNFVSDGSVANLLSMLGKGRLDGVLGFYFEMTDYEQKHPHTPEMQFFRVKEAPEFTTIRASCEKTAWGEKTLKAVSKVVKDKNFKDIAHQYLLSTLPSDRRKEYQKIYDSRPEFNTEKK</sequence>
<dbReference type="EMBL" id="LUKE01000006">
    <property type="protein sequence ID" value="KYG61544.1"/>
    <property type="molecule type" value="Genomic_DNA"/>
</dbReference>
<feature type="chain" id="PRO_5007572414" description="Solute-binding protein family 3/N-terminal domain-containing protein" evidence="1">
    <location>
        <begin position="20"/>
        <end position="298"/>
    </location>
</feature>
<dbReference type="OrthoDB" id="9342535at2"/>
<dbReference type="InterPro" id="IPR011972">
    <property type="entry name" value="CHP02285"/>
</dbReference>